<evidence type="ECO:0000256" key="2">
    <source>
        <dbReference type="ARBA" id="ARBA00022801"/>
    </source>
</evidence>
<proteinExistence type="inferred from homology"/>
<evidence type="ECO:0000256" key="4">
    <source>
        <dbReference type="ARBA" id="ARBA00023295"/>
    </source>
</evidence>
<reference evidence="7" key="1">
    <citation type="submission" date="2016-03" db="EMBL/GenBank/DDBJ databases">
        <authorList>
            <person name="Heylen K."/>
            <person name="De Vos P."/>
            <person name="Vekeman B."/>
        </authorList>
    </citation>
    <scope>NUCLEOTIDE SEQUENCE [LARGE SCALE GENOMIC DNA]</scope>
    <source>
        <strain evidence="7">R-45383</strain>
    </source>
</reference>
<dbReference type="Pfam" id="PF00128">
    <property type="entry name" value="Alpha-amylase"/>
    <property type="match status" value="1"/>
</dbReference>
<dbReference type="SUPFAM" id="SSF51445">
    <property type="entry name" value="(Trans)glycosidases"/>
    <property type="match status" value="1"/>
</dbReference>
<dbReference type="EMBL" id="LUUK01000206">
    <property type="protein sequence ID" value="OAI13780.1"/>
    <property type="molecule type" value="Genomic_DNA"/>
</dbReference>
<dbReference type="Gene3D" id="2.60.40.1180">
    <property type="entry name" value="Golgi alpha-mannosidase II"/>
    <property type="match status" value="1"/>
</dbReference>
<dbReference type="GO" id="GO:0005980">
    <property type="term" value="P:glycogen catabolic process"/>
    <property type="evidence" value="ECO:0007669"/>
    <property type="project" value="InterPro"/>
</dbReference>
<gene>
    <name evidence="6" type="ORF">A1355_13100</name>
</gene>
<evidence type="ECO:0000313" key="7">
    <source>
        <dbReference type="Proteomes" id="UP000077628"/>
    </source>
</evidence>
<dbReference type="RefSeq" id="WP_064031161.1">
    <property type="nucleotide sequence ID" value="NZ_LUUK01000206.1"/>
</dbReference>
<dbReference type="InterPro" id="IPR017853">
    <property type="entry name" value="GH"/>
</dbReference>
<comment type="caution">
    <text evidence="6">The sequence shown here is derived from an EMBL/GenBank/DDBJ whole genome shotgun (WGS) entry which is preliminary data.</text>
</comment>
<dbReference type="AlphaFoldDB" id="A0A177N9L2"/>
<dbReference type="SUPFAM" id="SSF81296">
    <property type="entry name" value="E set domains"/>
    <property type="match status" value="1"/>
</dbReference>
<dbReference type="Gene3D" id="3.20.20.80">
    <property type="entry name" value="Glycosidases"/>
    <property type="match status" value="1"/>
</dbReference>
<dbReference type="Proteomes" id="UP000077628">
    <property type="component" value="Unassembled WGS sequence"/>
</dbReference>
<dbReference type="GO" id="GO:0019156">
    <property type="term" value="F:isoamylase activity"/>
    <property type="evidence" value="ECO:0007669"/>
    <property type="project" value="UniProtKB-ARBA"/>
</dbReference>
<organism evidence="6 7">
    <name type="scientific">Methylomonas koyamae</name>
    <dbReference type="NCBI Taxonomy" id="702114"/>
    <lineage>
        <taxon>Bacteria</taxon>
        <taxon>Pseudomonadati</taxon>
        <taxon>Pseudomonadota</taxon>
        <taxon>Gammaproteobacteria</taxon>
        <taxon>Methylococcales</taxon>
        <taxon>Methylococcaceae</taxon>
        <taxon>Methylomonas</taxon>
    </lineage>
</organism>
<dbReference type="CDD" id="cd11326">
    <property type="entry name" value="AmyAc_Glg_debranch"/>
    <property type="match status" value="1"/>
</dbReference>
<comment type="similarity">
    <text evidence="1">Belongs to the glycosyl hydrolase 13 family.</text>
</comment>
<name>A0A177N9L2_9GAMM</name>
<feature type="domain" description="Glycosyl hydrolase family 13 catalytic" evidence="5">
    <location>
        <begin position="159"/>
        <end position="570"/>
    </location>
</feature>
<evidence type="ECO:0000313" key="6">
    <source>
        <dbReference type="EMBL" id="OAI13780.1"/>
    </source>
</evidence>
<evidence type="ECO:0000259" key="5">
    <source>
        <dbReference type="SMART" id="SM00642"/>
    </source>
</evidence>
<dbReference type="GO" id="GO:0004135">
    <property type="term" value="F:amylo-alpha-1,6-glucosidase activity"/>
    <property type="evidence" value="ECO:0007669"/>
    <property type="project" value="InterPro"/>
</dbReference>
<dbReference type="OrthoDB" id="3236218at2"/>
<dbReference type="PANTHER" id="PTHR43002">
    <property type="entry name" value="GLYCOGEN DEBRANCHING ENZYME"/>
    <property type="match status" value="1"/>
</dbReference>
<dbReference type="InterPro" id="IPR013780">
    <property type="entry name" value="Glyco_hydro_b"/>
</dbReference>
<evidence type="ECO:0000256" key="1">
    <source>
        <dbReference type="ARBA" id="ARBA00008061"/>
    </source>
</evidence>
<sequence length="723" mass="81354">MHKQYHLKSGSPYPHGAKVGEGGVNFSISSRHATYVELLLFAQSDSEKPFQIIPLTTDKHHTFFSWHVFVVELPVGTWYAWRLDGPSQTRETGLRFDRDKLLLDPWARAVSDKLWVRGAACVPGDNSYHAMRGVVVDDHYDWEGDTPLSIRSEKVIVYELHVGGFTRHPSAKVKHPGTFLGLIEKIPYLKKLGITHVELLPAMAFDEQDVPPHTAERGLTNYWGYSTHSFFSPHPGYCVTPEQGTHIREFRDLVRALHKAGIGVIMDVVFNHTSEAGSDGPVINFKGITGNSFYLTDKYDKRLFLDYTGCGNTVNANHPLVTNFIITCLEYWVREMHVDGFRFDLASALARGEDGSVLQDPPLVWGIELSQQLAKTKLIAEAWDAAGLYQVGNFPGYRWAEWNGRYRDAIRRFVRGDGGMINEVATRICGSSDLYEHQHRLPISGINFVTCHDGFTLHDLFSYNDKHNEANGEENRDGCNNNLSYNCGVEGPTDDPEILAVRRRRAKNALAILLLSHGVPMLLAGDEFLNSQNGNNNGYCQDNELSWLNWEDAKKNADVLRFVQTLIKLRKRHTALMRRRFLTGRPLEGKTLPDIHWYDVDQMHPPAWTDPEARFLSYTLSALAKEEPDLHVVMNMASEDVLIDLPKIEGKAWCLSIDTALSSPADAVELANQSPLSLQQYRVRGNSVVVLENTRFSNEGGGESVSHKASAFLTKLTGIRLID</sequence>
<keyword evidence="2" id="KW-0378">Hydrolase</keyword>
<evidence type="ECO:0000256" key="3">
    <source>
        <dbReference type="ARBA" id="ARBA00022946"/>
    </source>
</evidence>
<dbReference type="InterPro" id="IPR044505">
    <property type="entry name" value="GlgX_Isoamylase_N_E_set"/>
</dbReference>
<dbReference type="SMART" id="SM00642">
    <property type="entry name" value="Aamy"/>
    <property type="match status" value="1"/>
</dbReference>
<dbReference type="InterPro" id="IPR011837">
    <property type="entry name" value="Glycogen_debranch_GlgX"/>
</dbReference>
<dbReference type="NCBIfam" id="TIGR02100">
    <property type="entry name" value="glgX_debranch"/>
    <property type="match status" value="1"/>
</dbReference>
<dbReference type="InterPro" id="IPR006047">
    <property type="entry name" value="GH13_cat_dom"/>
</dbReference>
<accession>A0A177N9L2</accession>
<dbReference type="SUPFAM" id="SSF51011">
    <property type="entry name" value="Glycosyl hydrolase domain"/>
    <property type="match status" value="1"/>
</dbReference>
<keyword evidence="3" id="KW-0809">Transit peptide</keyword>
<dbReference type="InterPro" id="IPR014756">
    <property type="entry name" value="Ig_E-set"/>
</dbReference>
<dbReference type="Pfam" id="PF21156">
    <property type="entry name" value="ISOA1-3_C"/>
    <property type="match status" value="1"/>
</dbReference>
<dbReference type="STRING" id="702114.A1355_13100"/>
<dbReference type="Gene3D" id="2.60.40.10">
    <property type="entry name" value="Immunoglobulins"/>
    <property type="match status" value="1"/>
</dbReference>
<dbReference type="InterPro" id="IPR004193">
    <property type="entry name" value="Glyco_hydro_13_N"/>
</dbReference>
<dbReference type="InterPro" id="IPR048650">
    <property type="entry name" value="ISOA1-3-like_C"/>
</dbReference>
<protein>
    <submittedName>
        <fullName evidence="6">Glycogen debranching enzyme</fullName>
    </submittedName>
</protein>
<keyword evidence="7" id="KW-1185">Reference proteome</keyword>
<dbReference type="InterPro" id="IPR013783">
    <property type="entry name" value="Ig-like_fold"/>
</dbReference>
<keyword evidence="4" id="KW-0326">Glycosidase</keyword>
<dbReference type="Pfam" id="PF02922">
    <property type="entry name" value="CBM_48"/>
    <property type="match status" value="1"/>
</dbReference>
<dbReference type="CDD" id="cd02856">
    <property type="entry name" value="E_set_GDE_Isoamylase_N"/>
    <property type="match status" value="1"/>
</dbReference>